<sequence>REIRAVEQYNPPKEWFYNEEFGNTKETEEKSEETAYMAVEMHTTMATMVDVQNPIDSKAIIYREDRMDSQQRHQEGYTGQPKNQL</sequence>
<evidence type="ECO:0000313" key="2">
    <source>
        <dbReference type="EMBL" id="KAK7020219.1"/>
    </source>
</evidence>
<name>A0AAW0B4H6_9AGAR</name>
<comment type="caution">
    <text evidence="2">The sequence shown here is derived from an EMBL/GenBank/DDBJ whole genome shotgun (WGS) entry which is preliminary data.</text>
</comment>
<evidence type="ECO:0000256" key="1">
    <source>
        <dbReference type="SAM" id="MobiDB-lite"/>
    </source>
</evidence>
<organism evidence="2 3">
    <name type="scientific">Paramarasmius palmivorus</name>
    <dbReference type="NCBI Taxonomy" id="297713"/>
    <lineage>
        <taxon>Eukaryota</taxon>
        <taxon>Fungi</taxon>
        <taxon>Dikarya</taxon>
        <taxon>Basidiomycota</taxon>
        <taxon>Agaricomycotina</taxon>
        <taxon>Agaricomycetes</taxon>
        <taxon>Agaricomycetidae</taxon>
        <taxon>Agaricales</taxon>
        <taxon>Marasmiineae</taxon>
        <taxon>Marasmiaceae</taxon>
        <taxon>Paramarasmius</taxon>
    </lineage>
</organism>
<keyword evidence="3" id="KW-1185">Reference proteome</keyword>
<dbReference type="Proteomes" id="UP001383192">
    <property type="component" value="Unassembled WGS sequence"/>
</dbReference>
<feature type="non-terminal residue" evidence="2">
    <location>
        <position position="1"/>
    </location>
</feature>
<dbReference type="EMBL" id="JAYKXP010000190">
    <property type="protein sequence ID" value="KAK7020219.1"/>
    <property type="molecule type" value="Genomic_DNA"/>
</dbReference>
<feature type="non-terminal residue" evidence="2">
    <location>
        <position position="85"/>
    </location>
</feature>
<gene>
    <name evidence="2" type="ORF">VNI00_017787</name>
</gene>
<dbReference type="AlphaFoldDB" id="A0AAW0B4H6"/>
<accession>A0AAW0B4H6</accession>
<feature type="region of interest" description="Disordered" evidence="1">
    <location>
        <begin position="63"/>
        <end position="85"/>
    </location>
</feature>
<feature type="compositionally biased region" description="Basic and acidic residues" evidence="1">
    <location>
        <begin position="63"/>
        <end position="75"/>
    </location>
</feature>
<protein>
    <submittedName>
        <fullName evidence="2">Uncharacterized protein</fullName>
    </submittedName>
</protein>
<reference evidence="2 3" key="1">
    <citation type="submission" date="2024-01" db="EMBL/GenBank/DDBJ databases">
        <title>A draft genome for a cacao thread blight-causing isolate of Paramarasmius palmivorus.</title>
        <authorList>
            <person name="Baruah I.K."/>
            <person name="Bukari Y."/>
            <person name="Amoako-Attah I."/>
            <person name="Meinhardt L.W."/>
            <person name="Bailey B.A."/>
            <person name="Cohen S.P."/>
        </authorList>
    </citation>
    <scope>NUCLEOTIDE SEQUENCE [LARGE SCALE GENOMIC DNA]</scope>
    <source>
        <strain evidence="2 3">GH-12</strain>
    </source>
</reference>
<evidence type="ECO:0000313" key="3">
    <source>
        <dbReference type="Proteomes" id="UP001383192"/>
    </source>
</evidence>
<proteinExistence type="predicted"/>